<protein>
    <submittedName>
        <fullName evidence="1">Uncharacterized protein</fullName>
    </submittedName>
</protein>
<dbReference type="Proteomes" id="UP000001997">
    <property type="component" value="Unassembled WGS sequence"/>
</dbReference>
<accession>A5DH99</accession>
<evidence type="ECO:0000313" key="2">
    <source>
        <dbReference type="Proteomes" id="UP000001997"/>
    </source>
</evidence>
<evidence type="ECO:0000313" key="1">
    <source>
        <dbReference type="EMBL" id="EDK38552.2"/>
    </source>
</evidence>
<dbReference type="EMBL" id="CH408157">
    <property type="protein sequence ID" value="EDK38552.2"/>
    <property type="molecule type" value="Genomic_DNA"/>
</dbReference>
<dbReference type="OMA" id="PDDNETK"/>
<dbReference type="GeneID" id="5127006"/>
<keyword evidence="2" id="KW-1185">Reference proteome</keyword>
<gene>
    <name evidence="1" type="ORF">PGUG_02650</name>
</gene>
<dbReference type="AlphaFoldDB" id="A5DH99"/>
<dbReference type="HOGENOM" id="CLU_080218_0_0_1"/>
<dbReference type="OrthoDB" id="4091843at2759"/>
<dbReference type="InParanoid" id="A5DH99"/>
<sequence length="280" mass="32845">MSLTTNRQQELIEESISSALRYNDKVSQQYLRLRHDILELSRNSRNEESPKNDLCRVKVEQYRFELEKVYELYRIHVKSMQRIIFIHNNTRSSNLESLPGQLEIMTEQQNELKEQLRRLQDVQRPMLEKMKALSKSFDARLRPRGAKMLTQKIRKDDDGTSDPTSIDLDSSNFVFEEAEIQNIFKEKLFNAEIDWQHSVEEHLKGRSCRKLEHKYVYDVSRGTGYAAPASTTVEEYDRIISGLVEEIGSLLEHGQAAKERWLANAAAVDQLRKIRENEDR</sequence>
<dbReference type="RefSeq" id="XP_001484921.2">
    <property type="nucleotide sequence ID" value="XM_001484871.1"/>
</dbReference>
<dbReference type="VEuPathDB" id="FungiDB:PGUG_02650"/>
<dbReference type="KEGG" id="pgu:PGUG_02650"/>
<dbReference type="eggNOG" id="ENOG502RQ2H">
    <property type="taxonomic scope" value="Eukaryota"/>
</dbReference>
<name>A5DH99_PICGU</name>
<organism evidence="1 2">
    <name type="scientific">Meyerozyma guilliermondii (strain ATCC 6260 / CBS 566 / DSM 6381 / JCM 1539 / NBRC 10279 / NRRL Y-324)</name>
    <name type="common">Yeast</name>
    <name type="synonym">Candida guilliermondii</name>
    <dbReference type="NCBI Taxonomy" id="294746"/>
    <lineage>
        <taxon>Eukaryota</taxon>
        <taxon>Fungi</taxon>
        <taxon>Dikarya</taxon>
        <taxon>Ascomycota</taxon>
        <taxon>Saccharomycotina</taxon>
        <taxon>Pichiomycetes</taxon>
        <taxon>Debaryomycetaceae</taxon>
        <taxon>Meyerozyma</taxon>
    </lineage>
</organism>
<reference evidence="1 2" key="1">
    <citation type="journal article" date="2009" name="Nature">
        <title>Evolution of pathogenicity and sexual reproduction in eight Candida genomes.</title>
        <authorList>
            <person name="Butler G."/>
            <person name="Rasmussen M.D."/>
            <person name="Lin M.F."/>
            <person name="Santos M.A."/>
            <person name="Sakthikumar S."/>
            <person name="Munro C.A."/>
            <person name="Rheinbay E."/>
            <person name="Grabherr M."/>
            <person name="Forche A."/>
            <person name="Reedy J.L."/>
            <person name="Agrafioti I."/>
            <person name="Arnaud M.B."/>
            <person name="Bates S."/>
            <person name="Brown A.J."/>
            <person name="Brunke S."/>
            <person name="Costanzo M.C."/>
            <person name="Fitzpatrick D.A."/>
            <person name="de Groot P.W."/>
            <person name="Harris D."/>
            <person name="Hoyer L.L."/>
            <person name="Hube B."/>
            <person name="Klis F.M."/>
            <person name="Kodira C."/>
            <person name="Lennard N."/>
            <person name="Logue M.E."/>
            <person name="Martin R."/>
            <person name="Neiman A.M."/>
            <person name="Nikolaou E."/>
            <person name="Quail M.A."/>
            <person name="Quinn J."/>
            <person name="Santos M.C."/>
            <person name="Schmitzberger F.F."/>
            <person name="Sherlock G."/>
            <person name="Shah P."/>
            <person name="Silverstein K.A."/>
            <person name="Skrzypek M.S."/>
            <person name="Soll D."/>
            <person name="Staggs R."/>
            <person name="Stansfield I."/>
            <person name="Stumpf M.P."/>
            <person name="Sudbery P.E."/>
            <person name="Srikantha T."/>
            <person name="Zeng Q."/>
            <person name="Berman J."/>
            <person name="Berriman M."/>
            <person name="Heitman J."/>
            <person name="Gow N.A."/>
            <person name="Lorenz M.C."/>
            <person name="Birren B.W."/>
            <person name="Kellis M."/>
            <person name="Cuomo C.A."/>
        </authorList>
    </citation>
    <scope>NUCLEOTIDE SEQUENCE [LARGE SCALE GENOMIC DNA]</scope>
    <source>
        <strain evidence="2">ATCC 6260 / CBS 566 / DSM 6381 / JCM 1539 / NBRC 10279 / NRRL Y-324</strain>
    </source>
</reference>
<proteinExistence type="predicted"/>